<dbReference type="GO" id="GO:0006749">
    <property type="term" value="P:glutathione metabolic process"/>
    <property type="evidence" value="ECO:0007669"/>
    <property type="project" value="TreeGrafter"/>
</dbReference>
<dbReference type="OrthoDB" id="410118at2759"/>
<dbReference type="Gene3D" id="3.40.30.10">
    <property type="entry name" value="Glutaredoxin"/>
    <property type="match status" value="1"/>
</dbReference>
<dbReference type="Pfam" id="PF02798">
    <property type="entry name" value="GST_N"/>
    <property type="match status" value="1"/>
</dbReference>
<dbReference type="EC" id="2.5.1.18" evidence="3"/>
<dbReference type="InterPro" id="IPR036282">
    <property type="entry name" value="Glutathione-S-Trfase_C_sf"/>
</dbReference>
<evidence type="ECO:0000313" key="8">
    <source>
        <dbReference type="Proteomes" id="UP000009168"/>
    </source>
</evidence>
<dbReference type="KEGG" id="tet:TTHERM_00518469"/>
<evidence type="ECO:0000259" key="6">
    <source>
        <dbReference type="PROSITE" id="PS50404"/>
    </source>
</evidence>
<gene>
    <name evidence="7" type="ORF">TTHERM_00518469</name>
</gene>
<dbReference type="Gene3D" id="1.20.1050.10">
    <property type="match status" value="1"/>
</dbReference>
<dbReference type="OMA" id="ADFIMYE"/>
<evidence type="ECO:0000313" key="7">
    <source>
        <dbReference type="EMBL" id="EDK31763.1"/>
    </source>
</evidence>
<dbReference type="SFLD" id="SFLDS00019">
    <property type="entry name" value="Glutathione_Transferase_(cytos"/>
    <property type="match status" value="1"/>
</dbReference>
<keyword evidence="8" id="KW-1185">Reference proteome</keyword>
<name>A4VDZ7_TETTS</name>
<dbReference type="SUPFAM" id="SSF47616">
    <property type="entry name" value="GST C-terminal domain-like"/>
    <property type="match status" value="1"/>
</dbReference>
<keyword evidence="4" id="KW-0808">Transferase</keyword>
<dbReference type="InterPro" id="IPR040079">
    <property type="entry name" value="Glutathione_S-Trfase"/>
</dbReference>
<comment type="similarity">
    <text evidence="2">Belongs to the GST superfamily. Mu family.</text>
</comment>
<dbReference type="PANTHER" id="PTHR11571:SF222">
    <property type="entry name" value="GLUTATHIONE TRANSFERASE"/>
    <property type="match status" value="1"/>
</dbReference>
<dbReference type="InterPro" id="IPR050213">
    <property type="entry name" value="GST_superfamily"/>
</dbReference>
<dbReference type="EMBL" id="GG662708">
    <property type="protein sequence ID" value="EDK31763.1"/>
    <property type="molecule type" value="Genomic_DNA"/>
</dbReference>
<evidence type="ECO:0000256" key="5">
    <source>
        <dbReference type="ARBA" id="ARBA00047960"/>
    </source>
</evidence>
<sequence>MIVLGYWNLRGYAQPIRLLLEYLQVEYKDKLYHENGEEWFNTDKQELKTNFPNLPYLIDGDVVVTESIVIPIYLAKKFKKYELIGQNNDGSFNQNEIIFLEILSILKDLRDTLNSSARVPSFKQEKDKIFNEKFNVTFEKIKKQLGENKFLLGNLSYIDFYFYEVLKIFKFFYPNLSIFTDYIDRIENIPQIKNYLETKENKIFLLDRMKSLYYY</sequence>
<proteinExistence type="inferred from homology"/>
<dbReference type="InterPro" id="IPR004045">
    <property type="entry name" value="Glutathione_S-Trfase_N"/>
</dbReference>
<dbReference type="SUPFAM" id="SSF52833">
    <property type="entry name" value="Thioredoxin-like"/>
    <property type="match status" value="1"/>
</dbReference>
<reference evidence="8" key="1">
    <citation type="journal article" date="2006" name="PLoS Biol.">
        <title>Macronuclear genome sequence of the ciliate Tetrahymena thermophila, a model eukaryote.</title>
        <authorList>
            <person name="Eisen J.A."/>
            <person name="Coyne R.S."/>
            <person name="Wu M."/>
            <person name="Wu D."/>
            <person name="Thiagarajan M."/>
            <person name="Wortman J.R."/>
            <person name="Badger J.H."/>
            <person name="Ren Q."/>
            <person name="Amedeo P."/>
            <person name="Jones K.M."/>
            <person name="Tallon L.J."/>
            <person name="Delcher A.L."/>
            <person name="Salzberg S.L."/>
            <person name="Silva J.C."/>
            <person name="Haas B.J."/>
            <person name="Majoros W.H."/>
            <person name="Farzad M."/>
            <person name="Carlton J.M."/>
            <person name="Smith R.K. Jr."/>
            <person name="Garg J."/>
            <person name="Pearlman R.E."/>
            <person name="Karrer K.M."/>
            <person name="Sun L."/>
            <person name="Manning G."/>
            <person name="Elde N.C."/>
            <person name="Turkewitz A.P."/>
            <person name="Asai D.J."/>
            <person name="Wilkes D.E."/>
            <person name="Wang Y."/>
            <person name="Cai H."/>
            <person name="Collins K."/>
            <person name="Stewart B.A."/>
            <person name="Lee S.R."/>
            <person name="Wilamowska K."/>
            <person name="Weinberg Z."/>
            <person name="Ruzzo W.L."/>
            <person name="Wloga D."/>
            <person name="Gaertig J."/>
            <person name="Frankel J."/>
            <person name="Tsao C.-C."/>
            <person name="Gorovsky M.A."/>
            <person name="Keeling P.J."/>
            <person name="Waller R.F."/>
            <person name="Patron N.J."/>
            <person name="Cherry J.M."/>
            <person name="Stover N.A."/>
            <person name="Krieger C.J."/>
            <person name="del Toro C."/>
            <person name="Ryder H.F."/>
            <person name="Williamson S.C."/>
            <person name="Barbeau R.A."/>
            <person name="Hamilton E.P."/>
            <person name="Orias E."/>
        </authorList>
    </citation>
    <scope>NUCLEOTIDE SEQUENCE [LARGE SCALE GENOMIC DNA]</scope>
    <source>
        <strain evidence="8">SB210</strain>
    </source>
</reference>
<dbReference type="InParanoid" id="A4VDZ7"/>
<feature type="domain" description="GST N-terminal" evidence="6">
    <location>
        <begin position="1"/>
        <end position="82"/>
    </location>
</feature>
<evidence type="ECO:0000256" key="4">
    <source>
        <dbReference type="ARBA" id="ARBA00022679"/>
    </source>
</evidence>
<comment type="catalytic activity">
    <reaction evidence="5">
        <text>RX + glutathione = an S-substituted glutathione + a halide anion + H(+)</text>
        <dbReference type="Rhea" id="RHEA:16437"/>
        <dbReference type="ChEBI" id="CHEBI:15378"/>
        <dbReference type="ChEBI" id="CHEBI:16042"/>
        <dbReference type="ChEBI" id="CHEBI:17792"/>
        <dbReference type="ChEBI" id="CHEBI:57925"/>
        <dbReference type="ChEBI" id="CHEBI:90779"/>
        <dbReference type="EC" id="2.5.1.18"/>
    </reaction>
</comment>
<accession>A4VDZ7</accession>
<dbReference type="HOGENOM" id="CLU_039475_2_0_1"/>
<organism evidence="7 8">
    <name type="scientific">Tetrahymena thermophila (strain SB210)</name>
    <dbReference type="NCBI Taxonomy" id="312017"/>
    <lineage>
        <taxon>Eukaryota</taxon>
        <taxon>Sar</taxon>
        <taxon>Alveolata</taxon>
        <taxon>Ciliophora</taxon>
        <taxon>Intramacronucleata</taxon>
        <taxon>Oligohymenophorea</taxon>
        <taxon>Hymenostomatida</taxon>
        <taxon>Tetrahymenina</taxon>
        <taxon>Tetrahymenidae</taxon>
        <taxon>Tetrahymena</taxon>
    </lineage>
</organism>
<evidence type="ECO:0000256" key="3">
    <source>
        <dbReference type="ARBA" id="ARBA00012452"/>
    </source>
</evidence>
<dbReference type="InterPro" id="IPR036249">
    <property type="entry name" value="Thioredoxin-like_sf"/>
</dbReference>
<dbReference type="Pfam" id="PF14497">
    <property type="entry name" value="GST_C_3"/>
    <property type="match status" value="1"/>
</dbReference>
<dbReference type="GO" id="GO:0004364">
    <property type="term" value="F:glutathione transferase activity"/>
    <property type="evidence" value="ECO:0007669"/>
    <property type="project" value="UniProtKB-EC"/>
</dbReference>
<protein>
    <recommendedName>
        <fullName evidence="3">glutathione transferase</fullName>
        <ecNumber evidence="3">2.5.1.18</ecNumber>
    </recommendedName>
</protein>
<comment type="function">
    <text evidence="1">Conjugation of reduced glutathione to a wide number of exogenous and endogenous hydrophobic electrophiles.</text>
</comment>
<dbReference type="PANTHER" id="PTHR11571">
    <property type="entry name" value="GLUTATHIONE S-TRANSFERASE"/>
    <property type="match status" value="1"/>
</dbReference>
<dbReference type="STRING" id="312017.A4VDZ7"/>
<dbReference type="eggNOG" id="KOG1695">
    <property type="taxonomic scope" value="Eukaryota"/>
</dbReference>
<evidence type="ECO:0000256" key="1">
    <source>
        <dbReference type="ARBA" id="ARBA00003701"/>
    </source>
</evidence>
<evidence type="ECO:0000256" key="2">
    <source>
        <dbReference type="ARBA" id="ARBA00005861"/>
    </source>
</evidence>
<dbReference type="Proteomes" id="UP000009168">
    <property type="component" value="Unassembled WGS sequence"/>
</dbReference>
<dbReference type="InterPro" id="IPR004046">
    <property type="entry name" value="GST_C"/>
</dbReference>
<dbReference type="GeneID" id="7826959"/>
<dbReference type="AlphaFoldDB" id="A4VDZ7"/>
<dbReference type="PROSITE" id="PS50404">
    <property type="entry name" value="GST_NTER"/>
    <property type="match status" value="1"/>
</dbReference>
<dbReference type="RefSeq" id="XP_001470781.1">
    <property type="nucleotide sequence ID" value="XM_001470731.1"/>
</dbReference>